<reference evidence="1" key="1">
    <citation type="journal article" date="2015" name="Nature">
        <title>Complex archaea that bridge the gap between prokaryotes and eukaryotes.</title>
        <authorList>
            <person name="Spang A."/>
            <person name="Saw J.H."/>
            <person name="Jorgensen S.L."/>
            <person name="Zaremba-Niedzwiedzka K."/>
            <person name="Martijn J."/>
            <person name="Lind A.E."/>
            <person name="van Eijk R."/>
            <person name="Schleper C."/>
            <person name="Guy L."/>
            <person name="Ettema T.J."/>
        </authorList>
    </citation>
    <scope>NUCLEOTIDE SEQUENCE</scope>
</reference>
<proteinExistence type="predicted"/>
<comment type="caution">
    <text evidence="1">The sequence shown here is derived from an EMBL/GenBank/DDBJ whole genome shotgun (WGS) entry which is preliminary data.</text>
</comment>
<dbReference type="EMBL" id="LAZR01006177">
    <property type="protein sequence ID" value="KKM94127.1"/>
    <property type="molecule type" value="Genomic_DNA"/>
</dbReference>
<protein>
    <submittedName>
        <fullName evidence="1">Uncharacterized protein</fullName>
    </submittedName>
</protein>
<organism evidence="1">
    <name type="scientific">marine sediment metagenome</name>
    <dbReference type="NCBI Taxonomy" id="412755"/>
    <lineage>
        <taxon>unclassified sequences</taxon>
        <taxon>metagenomes</taxon>
        <taxon>ecological metagenomes</taxon>
    </lineage>
</organism>
<sequence length="62" mass="6996">MTVTILRFPSNRNSFIPPYVIWQGELAITHTPVLGEILLGYLVYSVINKPTPMLFLASLDFS</sequence>
<gene>
    <name evidence="1" type="ORF">LCGC14_1201450</name>
</gene>
<accession>A0A0F9PLI9</accession>
<evidence type="ECO:0000313" key="1">
    <source>
        <dbReference type="EMBL" id="KKM94127.1"/>
    </source>
</evidence>
<name>A0A0F9PLI9_9ZZZZ</name>
<dbReference type="AlphaFoldDB" id="A0A0F9PLI9"/>